<evidence type="ECO:0000313" key="2">
    <source>
        <dbReference type="EMBL" id="KAF2246951.1"/>
    </source>
</evidence>
<dbReference type="EMBL" id="ML987198">
    <property type="protein sequence ID" value="KAF2246951.1"/>
    <property type="molecule type" value="Genomic_DNA"/>
</dbReference>
<keyword evidence="3" id="KW-1185">Reference proteome</keyword>
<dbReference type="Proteomes" id="UP000800094">
    <property type="component" value="Unassembled WGS sequence"/>
</dbReference>
<dbReference type="GeneID" id="54582838"/>
<dbReference type="InterPro" id="IPR011008">
    <property type="entry name" value="Dimeric_a/b-barrel"/>
</dbReference>
<reference evidence="2" key="1">
    <citation type="journal article" date="2020" name="Stud. Mycol.">
        <title>101 Dothideomycetes genomes: a test case for predicting lifestyles and emergence of pathogens.</title>
        <authorList>
            <person name="Haridas S."/>
            <person name="Albert R."/>
            <person name="Binder M."/>
            <person name="Bloem J."/>
            <person name="Labutti K."/>
            <person name="Salamov A."/>
            <person name="Andreopoulos B."/>
            <person name="Baker S."/>
            <person name="Barry K."/>
            <person name="Bills G."/>
            <person name="Bluhm B."/>
            <person name="Cannon C."/>
            <person name="Castanera R."/>
            <person name="Culley D."/>
            <person name="Daum C."/>
            <person name="Ezra D."/>
            <person name="Gonzalez J."/>
            <person name="Henrissat B."/>
            <person name="Kuo A."/>
            <person name="Liang C."/>
            <person name="Lipzen A."/>
            <person name="Lutzoni F."/>
            <person name="Magnuson J."/>
            <person name="Mondo S."/>
            <person name="Nolan M."/>
            <person name="Ohm R."/>
            <person name="Pangilinan J."/>
            <person name="Park H.-J."/>
            <person name="Ramirez L."/>
            <person name="Alfaro M."/>
            <person name="Sun H."/>
            <person name="Tritt A."/>
            <person name="Yoshinaga Y."/>
            <person name="Zwiers L.-H."/>
            <person name="Turgeon B."/>
            <person name="Goodwin S."/>
            <person name="Spatafora J."/>
            <person name="Crous P."/>
            <person name="Grigoriev I."/>
        </authorList>
    </citation>
    <scope>NUCLEOTIDE SEQUENCE</scope>
    <source>
        <strain evidence="2">CBS 122368</strain>
    </source>
</reference>
<proteinExistence type="predicted"/>
<feature type="domain" description="ABM" evidence="1">
    <location>
        <begin position="9"/>
        <end position="99"/>
    </location>
</feature>
<dbReference type="SUPFAM" id="SSF54909">
    <property type="entry name" value="Dimeric alpha+beta barrel"/>
    <property type="match status" value="1"/>
</dbReference>
<dbReference type="RefSeq" id="XP_033681955.1">
    <property type="nucleotide sequence ID" value="XM_033829508.1"/>
</dbReference>
<dbReference type="InterPro" id="IPR007138">
    <property type="entry name" value="ABM_dom"/>
</dbReference>
<organism evidence="2 3">
    <name type="scientific">Trematosphaeria pertusa</name>
    <dbReference type="NCBI Taxonomy" id="390896"/>
    <lineage>
        <taxon>Eukaryota</taxon>
        <taxon>Fungi</taxon>
        <taxon>Dikarya</taxon>
        <taxon>Ascomycota</taxon>
        <taxon>Pezizomycotina</taxon>
        <taxon>Dothideomycetes</taxon>
        <taxon>Pleosporomycetidae</taxon>
        <taxon>Pleosporales</taxon>
        <taxon>Massarineae</taxon>
        <taxon>Trematosphaeriaceae</taxon>
        <taxon>Trematosphaeria</taxon>
    </lineage>
</organism>
<dbReference type="Gene3D" id="3.30.70.100">
    <property type="match status" value="1"/>
</dbReference>
<protein>
    <recommendedName>
        <fullName evidence="1">ABM domain-containing protein</fullName>
    </recommendedName>
</protein>
<gene>
    <name evidence="2" type="ORF">BU26DRAFT_521331</name>
</gene>
<sequence length="117" mass="13732">MASYTGPSFSLHVKITIDPSNSDAFLEALKPAYDAVCAEPECIFFEVYHDSKQPGVFKFVENWNASVEWMMNVQLKKDYYKPYMEKTEPMFIKPREHELWERMPGNTWTSVSKEMFS</sequence>
<dbReference type="PROSITE" id="PS51725">
    <property type="entry name" value="ABM"/>
    <property type="match status" value="1"/>
</dbReference>
<dbReference type="Pfam" id="PF03992">
    <property type="entry name" value="ABM"/>
    <property type="match status" value="1"/>
</dbReference>
<name>A0A6A6I9A9_9PLEO</name>
<dbReference type="OrthoDB" id="4126315at2759"/>
<evidence type="ECO:0000313" key="3">
    <source>
        <dbReference type="Proteomes" id="UP000800094"/>
    </source>
</evidence>
<dbReference type="AlphaFoldDB" id="A0A6A6I9A9"/>
<evidence type="ECO:0000259" key="1">
    <source>
        <dbReference type="PROSITE" id="PS51725"/>
    </source>
</evidence>
<accession>A0A6A6I9A9</accession>